<evidence type="ECO:0000313" key="3">
    <source>
        <dbReference type="Proteomes" id="UP000324222"/>
    </source>
</evidence>
<reference evidence="2 3" key="1">
    <citation type="submission" date="2019-05" db="EMBL/GenBank/DDBJ databases">
        <title>Another draft genome of Portunus trituberculatus and its Hox gene families provides insights of decapod evolution.</title>
        <authorList>
            <person name="Jeong J.-H."/>
            <person name="Song I."/>
            <person name="Kim S."/>
            <person name="Choi T."/>
            <person name="Kim D."/>
            <person name="Ryu S."/>
            <person name="Kim W."/>
        </authorList>
    </citation>
    <scope>NUCLEOTIDE SEQUENCE [LARGE SCALE GENOMIC DNA]</scope>
    <source>
        <tissue evidence="2">Muscle</tissue>
    </source>
</reference>
<proteinExistence type="predicted"/>
<comment type="caution">
    <text evidence="2">The sequence shown here is derived from an EMBL/GenBank/DDBJ whole genome shotgun (WGS) entry which is preliminary data.</text>
</comment>
<keyword evidence="3" id="KW-1185">Reference proteome</keyword>
<protein>
    <submittedName>
        <fullName evidence="2">Uncharacterized protein</fullName>
    </submittedName>
</protein>
<accession>A0A5B7HNW1</accession>
<dbReference type="Proteomes" id="UP000324222">
    <property type="component" value="Unassembled WGS sequence"/>
</dbReference>
<dbReference type="EMBL" id="VSRR010031928">
    <property type="protein sequence ID" value="MPC70907.1"/>
    <property type="molecule type" value="Genomic_DNA"/>
</dbReference>
<gene>
    <name evidence="2" type="ORF">E2C01_065169</name>
</gene>
<organism evidence="2 3">
    <name type="scientific">Portunus trituberculatus</name>
    <name type="common">Swimming crab</name>
    <name type="synonym">Neptunus trituberculatus</name>
    <dbReference type="NCBI Taxonomy" id="210409"/>
    <lineage>
        <taxon>Eukaryota</taxon>
        <taxon>Metazoa</taxon>
        <taxon>Ecdysozoa</taxon>
        <taxon>Arthropoda</taxon>
        <taxon>Crustacea</taxon>
        <taxon>Multicrustacea</taxon>
        <taxon>Malacostraca</taxon>
        <taxon>Eumalacostraca</taxon>
        <taxon>Eucarida</taxon>
        <taxon>Decapoda</taxon>
        <taxon>Pleocyemata</taxon>
        <taxon>Brachyura</taxon>
        <taxon>Eubrachyura</taxon>
        <taxon>Portunoidea</taxon>
        <taxon>Portunidae</taxon>
        <taxon>Portuninae</taxon>
        <taxon>Portunus</taxon>
    </lineage>
</organism>
<dbReference type="AlphaFoldDB" id="A0A5B7HNW1"/>
<sequence length="87" mass="9138">MAELNPVPDTTTTITTTTTSTATTTTSSSTTFPNKTKAPTPHYMATPERLAARGHSVLHLDALTPDPHPSCVLLASPSIRLLIAPSL</sequence>
<feature type="region of interest" description="Disordered" evidence="1">
    <location>
        <begin position="1"/>
        <end position="42"/>
    </location>
</feature>
<feature type="compositionally biased region" description="Low complexity" evidence="1">
    <location>
        <begin position="10"/>
        <end position="31"/>
    </location>
</feature>
<evidence type="ECO:0000313" key="2">
    <source>
        <dbReference type="EMBL" id="MPC70907.1"/>
    </source>
</evidence>
<name>A0A5B7HNW1_PORTR</name>
<evidence type="ECO:0000256" key="1">
    <source>
        <dbReference type="SAM" id="MobiDB-lite"/>
    </source>
</evidence>